<comment type="similarity">
    <text evidence="7 9">Belongs to the Maf family. YceF subfamily.</text>
</comment>
<keyword evidence="2 9" id="KW-0963">Cytoplasm</keyword>
<feature type="active site" description="Proton acceptor" evidence="9">
    <location>
        <position position="69"/>
    </location>
</feature>
<evidence type="ECO:0000256" key="8">
    <source>
        <dbReference type="ARBA" id="ARBA00068163"/>
    </source>
</evidence>
<keyword evidence="11" id="KW-1185">Reference proteome</keyword>
<comment type="function">
    <text evidence="6 9">Nucleoside triphosphate pyrophosphatase that hydrolyzes 7-methyl-GTP (m(7)GTP). May have a dual role in cell division arrest and in preventing the incorporation of modified nucleotides into cellular nucleic acids.</text>
</comment>
<evidence type="ECO:0000256" key="4">
    <source>
        <dbReference type="ARBA" id="ARBA00023080"/>
    </source>
</evidence>
<evidence type="ECO:0000256" key="5">
    <source>
        <dbReference type="ARBA" id="ARBA00050213"/>
    </source>
</evidence>
<proteinExistence type="inferred from homology"/>
<dbReference type="GO" id="GO:0009117">
    <property type="term" value="P:nucleotide metabolic process"/>
    <property type="evidence" value="ECO:0007669"/>
    <property type="project" value="UniProtKB-KW"/>
</dbReference>
<keyword evidence="4 9" id="KW-0546">Nucleotide metabolism</keyword>
<comment type="subcellular location">
    <subcellularLocation>
        <location evidence="1 9">Cytoplasm</location>
    </subcellularLocation>
</comment>
<comment type="caution">
    <text evidence="10">The sequence shown here is derived from an EMBL/GenBank/DDBJ whole genome shotgun (WGS) entry which is preliminary data.</text>
</comment>
<accession>A0A939IN57</accession>
<dbReference type="PIRSF" id="PIRSF006305">
    <property type="entry name" value="Maf"/>
    <property type="match status" value="1"/>
</dbReference>
<dbReference type="NCBIfam" id="TIGR00172">
    <property type="entry name" value="maf"/>
    <property type="match status" value="1"/>
</dbReference>
<protein>
    <recommendedName>
        <fullName evidence="8 9">7-methyl-GTP pyrophosphatase</fullName>
        <shortName evidence="9">m(7)GTP pyrophosphatase</shortName>
        <ecNumber evidence="9">3.6.1.-</ecNumber>
    </recommendedName>
</protein>
<evidence type="ECO:0000256" key="6">
    <source>
        <dbReference type="ARBA" id="ARBA00053369"/>
    </source>
</evidence>
<feature type="site" description="Important for substrate specificity" evidence="9">
    <location>
        <position position="154"/>
    </location>
</feature>
<evidence type="ECO:0000256" key="3">
    <source>
        <dbReference type="ARBA" id="ARBA00022801"/>
    </source>
</evidence>
<dbReference type="AlphaFoldDB" id="A0A939IN57"/>
<organism evidence="10 11">
    <name type="scientific">Bowmanella dokdonensis</name>
    <dbReference type="NCBI Taxonomy" id="751969"/>
    <lineage>
        <taxon>Bacteria</taxon>
        <taxon>Pseudomonadati</taxon>
        <taxon>Pseudomonadota</taxon>
        <taxon>Gammaproteobacteria</taxon>
        <taxon>Alteromonadales</taxon>
        <taxon>Alteromonadaceae</taxon>
        <taxon>Bowmanella</taxon>
    </lineage>
</organism>
<dbReference type="GO" id="GO:0005737">
    <property type="term" value="C:cytoplasm"/>
    <property type="evidence" value="ECO:0007669"/>
    <property type="project" value="UniProtKB-SubCell"/>
</dbReference>
<evidence type="ECO:0000256" key="9">
    <source>
        <dbReference type="HAMAP-Rule" id="MF_00528"/>
    </source>
</evidence>
<sequence>MMSLILASTSPFRKSLLEKLGLVFETASPDTNETPLPGESARDLVRRLAESKATSVAATRTRGLIIGSDQVACLDGLIIGKPHTHEKAVQQLESCSGKAVRFYTGLCLHEVTTGKTHSHVEVFEVLFRPLSRQQIDSYLIKEQPYQCAGSFKSEGLGICLFEKLEGRDPNSLIGLPLIALTDLLREFGIDPLTD</sequence>
<dbReference type="Proteomes" id="UP000664654">
    <property type="component" value="Unassembled WGS sequence"/>
</dbReference>
<dbReference type="Gene3D" id="3.90.950.10">
    <property type="match status" value="1"/>
</dbReference>
<dbReference type="FunFam" id="3.90.950.10:FF:000005">
    <property type="entry name" value="7-methyl-GTP pyrophosphatase"/>
    <property type="match status" value="1"/>
</dbReference>
<evidence type="ECO:0000256" key="1">
    <source>
        <dbReference type="ARBA" id="ARBA00004496"/>
    </source>
</evidence>
<name>A0A939IN57_9ALTE</name>
<dbReference type="EMBL" id="JAFKCV010000002">
    <property type="protein sequence ID" value="MBN7824490.1"/>
    <property type="molecule type" value="Genomic_DNA"/>
</dbReference>
<reference evidence="10" key="1">
    <citation type="submission" date="2021-03" db="EMBL/GenBank/DDBJ databases">
        <title>novel species isolated from a fishpond in China.</title>
        <authorList>
            <person name="Lu H."/>
            <person name="Cai Z."/>
        </authorList>
    </citation>
    <scope>NUCLEOTIDE SEQUENCE</scope>
    <source>
        <strain evidence="10">JCM 30855</strain>
    </source>
</reference>
<dbReference type="HAMAP" id="MF_00528">
    <property type="entry name" value="Maf"/>
    <property type="match status" value="1"/>
</dbReference>
<evidence type="ECO:0000313" key="11">
    <source>
        <dbReference type="Proteomes" id="UP000664654"/>
    </source>
</evidence>
<dbReference type="EC" id="3.6.1.-" evidence="9"/>
<gene>
    <name evidence="10" type="primary">maf</name>
    <name evidence="10" type="ORF">J0A66_04545</name>
</gene>
<comment type="caution">
    <text evidence="9">Lacks conserved residue(s) required for the propagation of feature annotation.</text>
</comment>
<evidence type="ECO:0000256" key="7">
    <source>
        <dbReference type="ARBA" id="ARBA00060749"/>
    </source>
</evidence>
<evidence type="ECO:0000256" key="2">
    <source>
        <dbReference type="ARBA" id="ARBA00022490"/>
    </source>
</evidence>
<dbReference type="GO" id="GO:0047429">
    <property type="term" value="F:nucleoside triphosphate diphosphatase activity"/>
    <property type="evidence" value="ECO:0007669"/>
    <property type="project" value="InterPro"/>
</dbReference>
<dbReference type="CDD" id="cd00555">
    <property type="entry name" value="Maf"/>
    <property type="match status" value="1"/>
</dbReference>
<feature type="site" description="Important for substrate specificity" evidence="9">
    <location>
        <position position="12"/>
    </location>
</feature>
<comment type="cofactor">
    <cofactor evidence="9">
        <name>a divalent metal cation</name>
        <dbReference type="ChEBI" id="CHEBI:60240"/>
    </cofactor>
</comment>
<dbReference type="InterPro" id="IPR029001">
    <property type="entry name" value="ITPase-like_fam"/>
</dbReference>
<dbReference type="PANTHER" id="PTHR43213">
    <property type="entry name" value="BIFUNCTIONAL DTTP/UTP PYROPHOSPHATASE/METHYLTRANSFERASE PROTEIN-RELATED"/>
    <property type="match status" value="1"/>
</dbReference>
<evidence type="ECO:0000313" key="10">
    <source>
        <dbReference type="EMBL" id="MBN7824490.1"/>
    </source>
</evidence>
<dbReference type="InterPro" id="IPR003697">
    <property type="entry name" value="Maf-like"/>
</dbReference>
<keyword evidence="3 9" id="KW-0378">Hydrolase</keyword>
<dbReference type="PANTHER" id="PTHR43213:SF10">
    <property type="entry name" value="7-METHYL-GTP PYROPHOSPHATASE"/>
    <property type="match status" value="1"/>
</dbReference>
<dbReference type="SUPFAM" id="SSF52972">
    <property type="entry name" value="ITPase-like"/>
    <property type="match status" value="1"/>
</dbReference>
<dbReference type="Pfam" id="PF02545">
    <property type="entry name" value="Maf"/>
    <property type="match status" value="1"/>
</dbReference>
<comment type="catalytic activity">
    <reaction evidence="5 9">
        <text>N(7)-methyl-GTP + H2O = N(7)-methyl-GMP + diphosphate + H(+)</text>
        <dbReference type="Rhea" id="RHEA:58744"/>
        <dbReference type="ChEBI" id="CHEBI:15377"/>
        <dbReference type="ChEBI" id="CHEBI:15378"/>
        <dbReference type="ChEBI" id="CHEBI:33019"/>
        <dbReference type="ChEBI" id="CHEBI:58285"/>
        <dbReference type="ChEBI" id="CHEBI:87133"/>
    </reaction>
</comment>
<feature type="site" description="Important for substrate specificity" evidence="9">
    <location>
        <position position="70"/>
    </location>
</feature>